<evidence type="ECO:0000313" key="2">
    <source>
        <dbReference type="Proteomes" id="UP001295684"/>
    </source>
</evidence>
<organism evidence="1 2">
    <name type="scientific">Euplotes crassus</name>
    <dbReference type="NCBI Taxonomy" id="5936"/>
    <lineage>
        <taxon>Eukaryota</taxon>
        <taxon>Sar</taxon>
        <taxon>Alveolata</taxon>
        <taxon>Ciliophora</taxon>
        <taxon>Intramacronucleata</taxon>
        <taxon>Spirotrichea</taxon>
        <taxon>Hypotrichia</taxon>
        <taxon>Euplotida</taxon>
        <taxon>Euplotidae</taxon>
        <taxon>Moneuplotes</taxon>
    </lineage>
</organism>
<comment type="caution">
    <text evidence="1">The sequence shown here is derived from an EMBL/GenBank/DDBJ whole genome shotgun (WGS) entry which is preliminary data.</text>
</comment>
<accession>A0AAD1XL15</accession>
<sequence>MSYRKSSSYKQISHLLSLDYVKSDNLLNLSHKITVEQTPKYQESNYTVILATMRYYLEDIPSTMSGYFRPLFMMHTLLELRSQAKSQTFSWSPVDSNLHLKL</sequence>
<reference evidence="1" key="1">
    <citation type="submission" date="2023-07" db="EMBL/GenBank/DDBJ databases">
        <authorList>
            <consortium name="AG Swart"/>
            <person name="Singh M."/>
            <person name="Singh A."/>
            <person name="Seah K."/>
            <person name="Emmerich C."/>
        </authorList>
    </citation>
    <scope>NUCLEOTIDE SEQUENCE</scope>
    <source>
        <strain evidence="1">DP1</strain>
    </source>
</reference>
<proteinExistence type="predicted"/>
<protein>
    <submittedName>
        <fullName evidence="1">Uncharacterized protein</fullName>
    </submittedName>
</protein>
<gene>
    <name evidence="1" type="ORF">ECRASSUSDP1_LOCUS16055</name>
</gene>
<evidence type="ECO:0000313" key="1">
    <source>
        <dbReference type="EMBL" id="CAI2374698.1"/>
    </source>
</evidence>
<name>A0AAD1XL15_EUPCR</name>
<dbReference type="Proteomes" id="UP001295684">
    <property type="component" value="Unassembled WGS sequence"/>
</dbReference>
<keyword evidence="2" id="KW-1185">Reference proteome</keyword>
<dbReference type="AlphaFoldDB" id="A0AAD1XL15"/>
<dbReference type="EMBL" id="CAMPGE010016123">
    <property type="protein sequence ID" value="CAI2374698.1"/>
    <property type="molecule type" value="Genomic_DNA"/>
</dbReference>